<dbReference type="GO" id="GO:0005737">
    <property type="term" value="C:cytoplasm"/>
    <property type="evidence" value="ECO:0007669"/>
    <property type="project" value="UniProtKB-SubCell"/>
</dbReference>
<evidence type="ECO:0000256" key="1">
    <source>
        <dbReference type="ARBA" id="ARBA00004496"/>
    </source>
</evidence>
<dbReference type="RefSeq" id="XP_009227639.1">
    <property type="nucleotide sequence ID" value="XM_009229375.1"/>
</dbReference>
<dbReference type="GO" id="GO:0000049">
    <property type="term" value="F:tRNA binding"/>
    <property type="evidence" value="ECO:0007669"/>
    <property type="project" value="TreeGrafter"/>
</dbReference>
<evidence type="ECO:0000259" key="8">
    <source>
        <dbReference type="Pfam" id="PF05670"/>
    </source>
</evidence>
<dbReference type="PANTHER" id="PTHR15239">
    <property type="entry name" value="NUCLEAR EXPORT MEDIATOR FACTOR NEMF"/>
    <property type="match status" value="1"/>
</dbReference>
<reference evidence="10" key="2">
    <citation type="submission" date="2010-07" db="EMBL/GenBank/DDBJ databases">
        <authorList>
            <consortium name="The Broad Institute Genome Sequencing Platform"/>
            <consortium name="Broad Institute Genome Sequencing Center for Infectious Disease"/>
            <person name="Ma L.-J."/>
            <person name="Dead R."/>
            <person name="Young S."/>
            <person name="Zeng Q."/>
            <person name="Koehrsen M."/>
            <person name="Alvarado L."/>
            <person name="Berlin A."/>
            <person name="Chapman S.B."/>
            <person name="Chen Z."/>
            <person name="Freedman E."/>
            <person name="Gellesch M."/>
            <person name="Goldberg J."/>
            <person name="Griggs A."/>
            <person name="Gujja S."/>
            <person name="Heilman E.R."/>
            <person name="Heiman D."/>
            <person name="Hepburn T."/>
            <person name="Howarth C."/>
            <person name="Jen D."/>
            <person name="Larson L."/>
            <person name="Mehta T."/>
            <person name="Neiman D."/>
            <person name="Pearson M."/>
            <person name="Roberts A."/>
            <person name="Saif S."/>
            <person name="Shea T."/>
            <person name="Shenoy N."/>
            <person name="Sisk P."/>
            <person name="Stolte C."/>
            <person name="Sykes S."/>
            <person name="Walk T."/>
            <person name="White J."/>
            <person name="Yandava C."/>
            <person name="Haas B."/>
            <person name="Nusbaum C."/>
            <person name="Birren B."/>
        </authorList>
    </citation>
    <scope>NUCLEOTIDE SEQUENCE</scope>
    <source>
        <strain evidence="10">R3-111a-1</strain>
    </source>
</reference>
<keyword evidence="4 6" id="KW-0175">Coiled coil</keyword>
<dbReference type="FunFam" id="2.30.310.10:FF:000003">
    <property type="entry name" value="Zinc knuckle domain containing protein"/>
    <property type="match status" value="1"/>
</dbReference>
<feature type="compositionally biased region" description="Acidic residues" evidence="7">
    <location>
        <begin position="762"/>
        <end position="775"/>
    </location>
</feature>
<evidence type="ECO:0000256" key="6">
    <source>
        <dbReference type="SAM" id="Coils"/>
    </source>
</evidence>
<dbReference type="Pfam" id="PF05670">
    <property type="entry name" value="NFACT-R_1"/>
    <property type="match status" value="1"/>
</dbReference>
<comment type="similarity">
    <text evidence="2">Belongs to the NEMF family.</text>
</comment>
<dbReference type="STRING" id="644352.J3PDB6"/>
<feature type="region of interest" description="Disordered" evidence="7">
    <location>
        <begin position="446"/>
        <end position="475"/>
    </location>
</feature>
<proteinExistence type="inferred from homology"/>
<feature type="compositionally biased region" description="Acidic residues" evidence="7">
    <location>
        <begin position="446"/>
        <end position="470"/>
    </location>
</feature>
<feature type="compositionally biased region" description="Basic and acidic residues" evidence="7">
    <location>
        <begin position="884"/>
        <end position="896"/>
    </location>
</feature>
<feature type="compositionally biased region" description="Basic residues" evidence="7">
    <location>
        <begin position="845"/>
        <end position="862"/>
    </location>
</feature>
<dbReference type="GO" id="GO:0072344">
    <property type="term" value="P:rescue of stalled ribosome"/>
    <property type="evidence" value="ECO:0007669"/>
    <property type="project" value="TreeGrafter"/>
</dbReference>
<feature type="compositionally biased region" description="Basic and acidic residues" evidence="7">
    <location>
        <begin position="920"/>
        <end position="930"/>
    </location>
</feature>
<dbReference type="InterPro" id="IPR051608">
    <property type="entry name" value="RQC_Subunit_NEMF"/>
</dbReference>
<keyword evidence="3" id="KW-0963">Cytoplasm</keyword>
<evidence type="ECO:0000313" key="10">
    <source>
        <dbReference type="EMBL" id="EJT70461.1"/>
    </source>
</evidence>
<evidence type="ECO:0000313" key="11">
    <source>
        <dbReference type="EnsemblFungi" id="EJT70461"/>
    </source>
</evidence>
<feature type="region of interest" description="Disordered" evidence="7">
    <location>
        <begin position="883"/>
        <end position="961"/>
    </location>
</feature>
<feature type="domain" description="NFACT protein C-terminal" evidence="9">
    <location>
        <begin position="953"/>
        <end position="1058"/>
    </location>
</feature>
<keyword evidence="12" id="KW-1185">Reference proteome</keyword>
<dbReference type="GO" id="GO:1990116">
    <property type="term" value="P:ribosome-associated ubiquitin-dependent protein catabolic process"/>
    <property type="evidence" value="ECO:0007669"/>
    <property type="project" value="TreeGrafter"/>
</dbReference>
<accession>J3PDB6</accession>
<dbReference type="Gene3D" id="2.30.310.10">
    <property type="entry name" value="ibrinogen binding protein from staphylococcus aureus domain"/>
    <property type="match status" value="1"/>
</dbReference>
<feature type="region of interest" description="Disordered" evidence="7">
    <location>
        <begin position="691"/>
        <end position="869"/>
    </location>
</feature>
<dbReference type="GO" id="GO:0043023">
    <property type="term" value="F:ribosomal large subunit binding"/>
    <property type="evidence" value="ECO:0007669"/>
    <property type="project" value="TreeGrafter"/>
</dbReference>
<dbReference type="InterPro" id="IPR008532">
    <property type="entry name" value="NFACT_RNA-bd"/>
</dbReference>
<feature type="coiled-coil region" evidence="6">
    <location>
        <begin position="341"/>
        <end position="372"/>
    </location>
</feature>
<feature type="compositionally biased region" description="Basic and acidic residues" evidence="7">
    <location>
        <begin position="903"/>
        <end position="912"/>
    </location>
</feature>
<evidence type="ECO:0000256" key="4">
    <source>
        <dbReference type="ARBA" id="ARBA00023054"/>
    </source>
</evidence>
<dbReference type="HOGENOM" id="CLU_003612_1_1_1"/>
<dbReference type="PANTHER" id="PTHR15239:SF6">
    <property type="entry name" value="RIBOSOME QUALITY CONTROL COMPLEX SUBUNIT NEMF"/>
    <property type="match status" value="1"/>
</dbReference>
<feature type="compositionally biased region" description="Acidic residues" evidence="7">
    <location>
        <begin position="932"/>
        <end position="943"/>
    </location>
</feature>
<feature type="region of interest" description="Disordered" evidence="7">
    <location>
        <begin position="1060"/>
        <end position="1086"/>
    </location>
</feature>
<dbReference type="EnsemblFungi" id="EJT70461">
    <property type="protein sequence ID" value="EJT70461"/>
    <property type="gene ID" value="GGTG_11484"/>
</dbReference>
<evidence type="ECO:0000256" key="5">
    <source>
        <dbReference type="ARBA" id="ARBA00070414"/>
    </source>
</evidence>
<evidence type="ECO:0000256" key="3">
    <source>
        <dbReference type="ARBA" id="ARBA00022490"/>
    </source>
</evidence>
<dbReference type="AlphaFoldDB" id="J3PDB6"/>
<feature type="compositionally biased region" description="Acidic residues" evidence="7">
    <location>
        <begin position="806"/>
        <end position="825"/>
    </location>
</feature>
<dbReference type="FunCoup" id="J3PDB6">
    <property type="interactions" value="953"/>
</dbReference>
<dbReference type="EMBL" id="GL385401">
    <property type="protein sequence ID" value="EJT70461.1"/>
    <property type="molecule type" value="Genomic_DNA"/>
</dbReference>
<dbReference type="eggNOG" id="KOG2030">
    <property type="taxonomic scope" value="Eukaryota"/>
</dbReference>
<reference evidence="10" key="3">
    <citation type="submission" date="2010-09" db="EMBL/GenBank/DDBJ databases">
        <title>Annotation of Gaeumannomyces graminis var. tritici R3-111a-1.</title>
        <authorList>
            <consortium name="The Broad Institute Genome Sequencing Platform"/>
            <person name="Ma L.-J."/>
            <person name="Dead R."/>
            <person name="Young S.K."/>
            <person name="Zeng Q."/>
            <person name="Gargeya S."/>
            <person name="Fitzgerald M."/>
            <person name="Haas B."/>
            <person name="Abouelleil A."/>
            <person name="Alvarado L."/>
            <person name="Arachchi H.M."/>
            <person name="Berlin A."/>
            <person name="Brown A."/>
            <person name="Chapman S.B."/>
            <person name="Chen Z."/>
            <person name="Dunbar C."/>
            <person name="Freedman E."/>
            <person name="Gearin G."/>
            <person name="Gellesch M."/>
            <person name="Goldberg J."/>
            <person name="Griggs A."/>
            <person name="Gujja S."/>
            <person name="Heiman D."/>
            <person name="Howarth C."/>
            <person name="Larson L."/>
            <person name="Lui A."/>
            <person name="MacDonald P.J.P."/>
            <person name="Mehta T."/>
            <person name="Montmayeur A."/>
            <person name="Murphy C."/>
            <person name="Neiman D."/>
            <person name="Pearson M."/>
            <person name="Priest M."/>
            <person name="Roberts A."/>
            <person name="Saif S."/>
            <person name="Shea T."/>
            <person name="Shenoy N."/>
            <person name="Sisk P."/>
            <person name="Stolte C."/>
            <person name="Sykes S."/>
            <person name="Yandava C."/>
            <person name="Wortman J."/>
            <person name="Nusbaum C."/>
            <person name="Birren B."/>
        </authorList>
    </citation>
    <scope>NUCLEOTIDE SEQUENCE</scope>
    <source>
        <strain evidence="10">R3-111a-1</strain>
    </source>
</reference>
<dbReference type="OrthoDB" id="207084at2759"/>
<reference evidence="11" key="4">
    <citation type="journal article" date="2015" name="G3 (Bethesda)">
        <title>Genome sequences of three phytopathogenic species of the Magnaporthaceae family of fungi.</title>
        <authorList>
            <person name="Okagaki L.H."/>
            <person name="Nunes C.C."/>
            <person name="Sailsbery J."/>
            <person name="Clay B."/>
            <person name="Brown D."/>
            <person name="John T."/>
            <person name="Oh Y."/>
            <person name="Young N."/>
            <person name="Fitzgerald M."/>
            <person name="Haas B.J."/>
            <person name="Zeng Q."/>
            <person name="Young S."/>
            <person name="Adiconis X."/>
            <person name="Fan L."/>
            <person name="Levin J.Z."/>
            <person name="Mitchell T.K."/>
            <person name="Okubara P.A."/>
            <person name="Farman M.L."/>
            <person name="Kohn L.M."/>
            <person name="Birren B."/>
            <person name="Ma L.-J."/>
            <person name="Dean R.A."/>
        </authorList>
    </citation>
    <scope>NUCLEOTIDE SEQUENCE</scope>
    <source>
        <strain evidence="11">R3-111a-1</strain>
    </source>
</reference>
<sequence length="1086" mass="117075">MKQRLSSLDVRAIAHELQQSLVTLRLSNIYDLSSKIFLLRFAKPDLKKQLIIDSGFRCHLTDFSRPTAPAPSQFVARVRKFLRTRRCTAVSQVGTDRIIELQFSDGSLRLFFEFFASGNIILTDANLNILALLRNVKEGEGQEPQRVGLAYSLDNRLNFGGVPAFTKERLRDALETTVKRAAAAAAAAPKKGKKAGGDLRRGLATTISELPPILVDHAFKENNFDPKAKPADILEDEGVFDALFTALERARGIIDDITSSDTVKGYIVARNPDVADAGAAAEGAVVKPFAPELSKGLLYEDFSPFLPQQFAGDPSNVVLTFEGFNKTVDEFFSSLEGQKLESRLTEREAGAKRKLDAAKREHEKRIEGLQEYQLLNLRKAAAIEANVERVQEAMDAVIGLLEQGMDWVDVGKLVEREQKRHNPVAEIIELPMDLANNTITLVIAEQDDVDDDSEDGYETESSASDDDDDAAAVQTGKAKTLEVDIKLSLTPWGNAGEYYDQKRSAAVKQEKTVQQSSIALKSAQEKIAKDLQKGLKKEKPVMQLARRQMWFEKFHWFISSDGYLVLGGRDAQQNEILYRRYLKRGDVYVHADLHGAPSVIIKNNPRTPDAPVPPSTLSQAGQLAVCASSAWESKAGMGAYWVGADQVSKSAPTGEFLPTGSFMVRGKRNELPPAPLIVGFGVMFRISDESKAKHTRHRVYESAEGEPSTAPKPSPGTEAAADDDISPQDAVGVGSESDSDSEDKDDGVGSTRANPLQSGTGNDEDVDEKSDDEETAPPAGHMAELQVSSKPDTKEADASQGQAGDGDGDDDGAAENGDQSDDNETESVLNTPASSVAPPAQQKKGPLKRGQRTKAKKIAAKYKHQDDEDRAAAEALLGSAAGRLKREAEAKAKAEEEAALAAARERRKEQLKRQQQATAAHEEARRRQMEEAGGDGEDGDGDADGGGGGGPTELSTLDSLVGTPQAGDEILEVIPICAPYAAMARVKYKAKLQPGMQKKGKALKEIIESWKAASGKKGVVDENARDPERMWPREVELIKAIKPEEANNCVPVGKVKVMMSGGAGGGKGGGGGGGGGGKGGKGSKKR</sequence>
<feature type="compositionally biased region" description="Polar residues" evidence="7">
    <location>
        <begin position="751"/>
        <end position="761"/>
    </location>
</feature>
<reference evidence="12" key="1">
    <citation type="submission" date="2010-07" db="EMBL/GenBank/DDBJ databases">
        <title>The genome sequence of Gaeumannomyces graminis var. tritici strain R3-111a-1.</title>
        <authorList>
            <consortium name="The Broad Institute Genome Sequencing Platform"/>
            <person name="Ma L.-J."/>
            <person name="Dead R."/>
            <person name="Young S."/>
            <person name="Zeng Q."/>
            <person name="Koehrsen M."/>
            <person name="Alvarado L."/>
            <person name="Berlin A."/>
            <person name="Chapman S.B."/>
            <person name="Chen Z."/>
            <person name="Freedman E."/>
            <person name="Gellesch M."/>
            <person name="Goldberg J."/>
            <person name="Griggs A."/>
            <person name="Gujja S."/>
            <person name="Heilman E.R."/>
            <person name="Heiman D."/>
            <person name="Hepburn T."/>
            <person name="Howarth C."/>
            <person name="Jen D."/>
            <person name="Larson L."/>
            <person name="Mehta T."/>
            <person name="Neiman D."/>
            <person name="Pearson M."/>
            <person name="Roberts A."/>
            <person name="Saif S."/>
            <person name="Shea T."/>
            <person name="Shenoy N."/>
            <person name="Sisk P."/>
            <person name="Stolte C."/>
            <person name="Sykes S."/>
            <person name="Walk T."/>
            <person name="White J."/>
            <person name="Yandava C."/>
            <person name="Haas B."/>
            <person name="Nusbaum C."/>
            <person name="Birren B."/>
        </authorList>
    </citation>
    <scope>NUCLEOTIDE SEQUENCE [LARGE SCALE GENOMIC DNA]</scope>
    <source>
        <strain evidence="12">R3-111a-1</strain>
    </source>
</reference>
<protein>
    <recommendedName>
        <fullName evidence="5">Ribosome quality control complex subunit 2</fullName>
    </recommendedName>
</protein>
<evidence type="ECO:0000259" key="9">
    <source>
        <dbReference type="Pfam" id="PF11923"/>
    </source>
</evidence>
<reference evidence="11" key="5">
    <citation type="submission" date="2018-04" db="UniProtKB">
        <authorList>
            <consortium name="EnsemblFungi"/>
        </authorList>
    </citation>
    <scope>IDENTIFICATION</scope>
    <source>
        <strain evidence="11">R3-111a-1</strain>
    </source>
</reference>
<feature type="domain" description="NFACT RNA-binding" evidence="8">
    <location>
        <begin position="553"/>
        <end position="666"/>
    </location>
</feature>
<organism evidence="10">
    <name type="scientific">Gaeumannomyces tritici (strain R3-111a-1)</name>
    <name type="common">Wheat and barley take-all root rot fungus</name>
    <name type="synonym">Gaeumannomyces graminis var. tritici</name>
    <dbReference type="NCBI Taxonomy" id="644352"/>
    <lineage>
        <taxon>Eukaryota</taxon>
        <taxon>Fungi</taxon>
        <taxon>Dikarya</taxon>
        <taxon>Ascomycota</taxon>
        <taxon>Pezizomycotina</taxon>
        <taxon>Sordariomycetes</taxon>
        <taxon>Sordariomycetidae</taxon>
        <taxon>Magnaporthales</taxon>
        <taxon>Magnaporthaceae</taxon>
        <taxon>Gaeumannomyces</taxon>
    </lineage>
</organism>
<evidence type="ECO:0000256" key="2">
    <source>
        <dbReference type="ARBA" id="ARBA00008318"/>
    </source>
</evidence>
<dbReference type="InterPro" id="IPR021846">
    <property type="entry name" value="NFACT-C"/>
</dbReference>
<name>J3PDB6_GAET3</name>
<evidence type="ECO:0000256" key="7">
    <source>
        <dbReference type="SAM" id="MobiDB-lite"/>
    </source>
</evidence>
<dbReference type="GO" id="GO:1990112">
    <property type="term" value="C:RQC complex"/>
    <property type="evidence" value="ECO:0007669"/>
    <property type="project" value="TreeGrafter"/>
</dbReference>
<dbReference type="VEuPathDB" id="FungiDB:GGTG_11484"/>
<gene>
    <name evidence="11" type="primary">20351942</name>
    <name evidence="10" type="ORF">GGTG_11484</name>
</gene>
<dbReference type="Pfam" id="PF11923">
    <property type="entry name" value="NFACT-C"/>
    <property type="match status" value="1"/>
</dbReference>
<dbReference type="Proteomes" id="UP000006039">
    <property type="component" value="Unassembled WGS sequence"/>
</dbReference>
<feature type="compositionally biased region" description="Gly residues" evidence="7">
    <location>
        <begin position="1061"/>
        <end position="1080"/>
    </location>
</feature>
<dbReference type="GeneID" id="20351942"/>
<comment type="subcellular location">
    <subcellularLocation>
        <location evidence="1">Cytoplasm</location>
    </subcellularLocation>
</comment>
<evidence type="ECO:0000313" key="12">
    <source>
        <dbReference type="Proteomes" id="UP000006039"/>
    </source>
</evidence>
<dbReference type="Pfam" id="PF05833">
    <property type="entry name" value="NFACT_N"/>
    <property type="match status" value="1"/>
</dbReference>